<evidence type="ECO:0000256" key="1">
    <source>
        <dbReference type="SAM" id="SignalP"/>
    </source>
</evidence>
<sequence length="49" mass="5809">MYISWITNAHIHLLSTLLQYCTGSVPYSHSWHPLKFRNRCFISWCKPGN</sequence>
<accession>A0A0E9SCE4</accession>
<keyword evidence="1" id="KW-0732">Signal</keyword>
<feature type="signal peptide" evidence="1">
    <location>
        <begin position="1"/>
        <end position="23"/>
    </location>
</feature>
<name>A0A0E9SCE4_ANGAN</name>
<proteinExistence type="predicted"/>
<evidence type="ECO:0000313" key="2">
    <source>
        <dbReference type="EMBL" id="JAH38907.1"/>
    </source>
</evidence>
<feature type="chain" id="PRO_5002432420" evidence="1">
    <location>
        <begin position="24"/>
        <end position="49"/>
    </location>
</feature>
<dbReference type="AlphaFoldDB" id="A0A0E9SCE4"/>
<dbReference type="EMBL" id="GBXM01069670">
    <property type="protein sequence ID" value="JAH38907.1"/>
    <property type="molecule type" value="Transcribed_RNA"/>
</dbReference>
<reference evidence="2" key="1">
    <citation type="submission" date="2014-11" db="EMBL/GenBank/DDBJ databases">
        <authorList>
            <person name="Amaro Gonzalez C."/>
        </authorList>
    </citation>
    <scope>NUCLEOTIDE SEQUENCE</scope>
</reference>
<reference evidence="2" key="2">
    <citation type="journal article" date="2015" name="Fish Shellfish Immunol.">
        <title>Early steps in the European eel (Anguilla anguilla)-Vibrio vulnificus interaction in the gills: Role of the RtxA13 toxin.</title>
        <authorList>
            <person name="Callol A."/>
            <person name="Pajuelo D."/>
            <person name="Ebbesson L."/>
            <person name="Teles M."/>
            <person name="MacKenzie S."/>
            <person name="Amaro C."/>
        </authorList>
    </citation>
    <scope>NUCLEOTIDE SEQUENCE</scope>
</reference>
<protein>
    <submittedName>
        <fullName evidence="2">Uncharacterized protein</fullName>
    </submittedName>
</protein>
<organism evidence="2">
    <name type="scientific">Anguilla anguilla</name>
    <name type="common">European freshwater eel</name>
    <name type="synonym">Muraena anguilla</name>
    <dbReference type="NCBI Taxonomy" id="7936"/>
    <lineage>
        <taxon>Eukaryota</taxon>
        <taxon>Metazoa</taxon>
        <taxon>Chordata</taxon>
        <taxon>Craniata</taxon>
        <taxon>Vertebrata</taxon>
        <taxon>Euteleostomi</taxon>
        <taxon>Actinopterygii</taxon>
        <taxon>Neopterygii</taxon>
        <taxon>Teleostei</taxon>
        <taxon>Anguilliformes</taxon>
        <taxon>Anguillidae</taxon>
        <taxon>Anguilla</taxon>
    </lineage>
</organism>